<feature type="transmembrane region" description="Helical" evidence="1">
    <location>
        <begin position="101"/>
        <end position="120"/>
    </location>
</feature>
<gene>
    <name evidence="2" type="ORF">ERS852470_00701</name>
</gene>
<accession>A0A173Z7L6</accession>
<dbReference type="RefSeq" id="WP_242833253.1">
    <property type="nucleotide sequence ID" value="NZ_CYYT01000004.1"/>
</dbReference>
<dbReference type="Proteomes" id="UP000095558">
    <property type="component" value="Unassembled WGS sequence"/>
</dbReference>
<feature type="transmembrane region" description="Helical" evidence="1">
    <location>
        <begin position="70"/>
        <end position="94"/>
    </location>
</feature>
<keyword evidence="1" id="KW-1133">Transmembrane helix</keyword>
<feature type="transmembrane region" description="Helical" evidence="1">
    <location>
        <begin position="44"/>
        <end position="64"/>
    </location>
</feature>
<dbReference type="Pfam" id="PF06177">
    <property type="entry name" value="QueT"/>
    <property type="match status" value="1"/>
</dbReference>
<feature type="transmembrane region" description="Helical" evidence="1">
    <location>
        <begin position="126"/>
        <end position="150"/>
    </location>
</feature>
<dbReference type="PANTHER" id="PTHR40044">
    <property type="entry name" value="INTEGRAL MEMBRANE PROTEIN-RELATED"/>
    <property type="match status" value="1"/>
</dbReference>
<keyword evidence="1" id="KW-0812">Transmembrane</keyword>
<protein>
    <submittedName>
        <fullName evidence="2">Substrate-specific component QueT (COG4708) of predicted queuosine-regulated ECF transporter</fullName>
    </submittedName>
</protein>
<dbReference type="InterPro" id="IPR010387">
    <property type="entry name" value="QueT"/>
</dbReference>
<evidence type="ECO:0000313" key="2">
    <source>
        <dbReference type="EMBL" id="CUN78206.1"/>
    </source>
</evidence>
<name>A0A173Z7L6_9CLOT</name>
<dbReference type="EMBL" id="CYZV01000006">
    <property type="protein sequence ID" value="CUN78206.1"/>
    <property type="molecule type" value="Genomic_DNA"/>
</dbReference>
<evidence type="ECO:0000256" key="1">
    <source>
        <dbReference type="SAM" id="Phobius"/>
    </source>
</evidence>
<keyword evidence="1" id="KW-0472">Membrane</keyword>
<feature type="transmembrane region" description="Helical" evidence="1">
    <location>
        <begin position="12"/>
        <end position="32"/>
    </location>
</feature>
<dbReference type="AlphaFoldDB" id="A0A173Z7L6"/>
<evidence type="ECO:0000313" key="3">
    <source>
        <dbReference type="Proteomes" id="UP000095558"/>
    </source>
</evidence>
<proteinExistence type="predicted"/>
<reference evidence="2 3" key="1">
    <citation type="submission" date="2015-09" db="EMBL/GenBank/DDBJ databases">
        <authorList>
            <consortium name="Pathogen Informatics"/>
        </authorList>
    </citation>
    <scope>NUCLEOTIDE SEQUENCE [LARGE SCALE GENOMIC DNA]</scope>
    <source>
        <strain evidence="2 3">2789STDY5834855</strain>
    </source>
</reference>
<dbReference type="PANTHER" id="PTHR40044:SF1">
    <property type="entry name" value="INTEGRAL MEMBRANE PROTEIN"/>
    <property type="match status" value="1"/>
</dbReference>
<organism evidence="2 3">
    <name type="scientific">Clostridium disporicum</name>
    <dbReference type="NCBI Taxonomy" id="84024"/>
    <lineage>
        <taxon>Bacteria</taxon>
        <taxon>Bacillati</taxon>
        <taxon>Bacillota</taxon>
        <taxon>Clostridia</taxon>
        <taxon>Eubacteriales</taxon>
        <taxon>Clostridiaceae</taxon>
        <taxon>Clostridium</taxon>
    </lineage>
</organism>
<dbReference type="GeneID" id="83012410"/>
<sequence>MENTMTKTRKITISAIVIALYVVIMVITQSFAFGAIQVRLATSLYSLSYIFPFLALPLGLANVLSNMLLGGLGIFDIIGGGLVGIITALLVYAVRKYKLNIYFTILPIIFIPGLIVPIWLSMLLNVPYSALAISLCLGQVIPAILGLFLINALKNKIGE</sequence>